<feature type="transmembrane region" description="Helical" evidence="6">
    <location>
        <begin position="302"/>
        <end position="333"/>
    </location>
</feature>
<accession>A0ABU1GXS9</accession>
<comment type="similarity">
    <text evidence="2">Belongs to the autoinducer-2 exporter (AI-2E) (TC 2.A.86) family.</text>
</comment>
<organism evidence="7 8">
    <name type="scientific">Larsenimonas suaedae</name>
    <dbReference type="NCBI Taxonomy" id="1851019"/>
    <lineage>
        <taxon>Bacteria</taxon>
        <taxon>Pseudomonadati</taxon>
        <taxon>Pseudomonadota</taxon>
        <taxon>Gammaproteobacteria</taxon>
        <taxon>Oceanospirillales</taxon>
        <taxon>Halomonadaceae</taxon>
        <taxon>Larsenimonas</taxon>
    </lineage>
</organism>
<feature type="transmembrane region" description="Helical" evidence="6">
    <location>
        <begin position="147"/>
        <end position="168"/>
    </location>
</feature>
<evidence type="ECO:0000256" key="2">
    <source>
        <dbReference type="ARBA" id="ARBA00009773"/>
    </source>
</evidence>
<dbReference type="RefSeq" id="WP_251590355.1">
    <property type="nucleotide sequence ID" value="NZ_JAMLJI010000001.1"/>
</dbReference>
<keyword evidence="8" id="KW-1185">Reference proteome</keyword>
<evidence type="ECO:0000256" key="1">
    <source>
        <dbReference type="ARBA" id="ARBA00004141"/>
    </source>
</evidence>
<keyword evidence="4 6" id="KW-1133">Transmembrane helix</keyword>
<reference evidence="7 8" key="1">
    <citation type="submission" date="2023-04" db="EMBL/GenBank/DDBJ databases">
        <title>A long-awaited taxogenomic arrangement of the family Halomonadaceae.</title>
        <authorList>
            <person name="De La Haba R."/>
            <person name="Chuvochina M."/>
            <person name="Wittouck S."/>
            <person name="Arahal D.R."/>
            <person name="Sanchez-Porro C."/>
            <person name="Hugenholtz P."/>
            <person name="Ventosa A."/>
        </authorList>
    </citation>
    <scope>NUCLEOTIDE SEQUENCE [LARGE SCALE GENOMIC DNA]</scope>
    <source>
        <strain evidence="7 8">DSM 22428</strain>
    </source>
</reference>
<dbReference type="PANTHER" id="PTHR21716:SF64">
    <property type="entry name" value="AI-2 TRANSPORT PROTEIN TQSA"/>
    <property type="match status" value="1"/>
</dbReference>
<feature type="transmembrane region" description="Helical" evidence="6">
    <location>
        <begin position="208"/>
        <end position="225"/>
    </location>
</feature>
<evidence type="ECO:0000256" key="4">
    <source>
        <dbReference type="ARBA" id="ARBA00022989"/>
    </source>
</evidence>
<feature type="transmembrane region" description="Helical" evidence="6">
    <location>
        <begin position="59"/>
        <end position="80"/>
    </location>
</feature>
<comment type="subcellular location">
    <subcellularLocation>
        <location evidence="1">Membrane</location>
        <topology evidence="1">Multi-pass membrane protein</topology>
    </subcellularLocation>
</comment>
<sequence>MSMRFWWGIGGAIAGLWLFSHLTPILMPFFVGTILAYLGDPLADRLEARGLSRRLAVTVVFSLLSITVIGLTIIVLPVLWRQLIQFVEALPAILNWVQQVVMPTIQSWTGSDFSADFDQLRNIVTGHWKETGSIAAQFLTQLSRSGLALAFLIGNLAIIPVVTFYLLLDWDRMKAKIKDAIPRDWVSTVTRLARECDEVLGAFMRGQLLVMLGLGIVYAIGLTLLGVKFGFLIGIIAGMASIVPYLGVIVGVAIAELVAFFQFQDWLPLLGVGGVFVVGQLLEGMVFQPLLLGDRIGLHPVVVIFAVMAGGQLFGFVGVLLALPVAAVLMVVLRYLFTQYKESPMYSSSSKIDQDAR</sequence>
<dbReference type="Proteomes" id="UP001269375">
    <property type="component" value="Unassembled WGS sequence"/>
</dbReference>
<protein>
    <submittedName>
        <fullName evidence="7">AI-2E family transporter</fullName>
    </submittedName>
</protein>
<dbReference type="EMBL" id="JARWAO010000006">
    <property type="protein sequence ID" value="MDR5896846.1"/>
    <property type="molecule type" value="Genomic_DNA"/>
</dbReference>
<feature type="transmembrane region" description="Helical" evidence="6">
    <location>
        <begin position="6"/>
        <end position="38"/>
    </location>
</feature>
<evidence type="ECO:0000313" key="8">
    <source>
        <dbReference type="Proteomes" id="UP001269375"/>
    </source>
</evidence>
<dbReference type="PANTHER" id="PTHR21716">
    <property type="entry name" value="TRANSMEMBRANE PROTEIN"/>
    <property type="match status" value="1"/>
</dbReference>
<feature type="transmembrane region" description="Helical" evidence="6">
    <location>
        <begin position="231"/>
        <end position="254"/>
    </location>
</feature>
<evidence type="ECO:0000256" key="6">
    <source>
        <dbReference type="SAM" id="Phobius"/>
    </source>
</evidence>
<proteinExistence type="inferred from homology"/>
<evidence type="ECO:0000256" key="5">
    <source>
        <dbReference type="ARBA" id="ARBA00023136"/>
    </source>
</evidence>
<gene>
    <name evidence="7" type="ORF">QC825_12250</name>
</gene>
<dbReference type="InterPro" id="IPR002549">
    <property type="entry name" value="AI-2E-like"/>
</dbReference>
<keyword evidence="5 6" id="KW-0472">Membrane</keyword>
<name>A0ABU1GXS9_9GAMM</name>
<dbReference type="Pfam" id="PF01594">
    <property type="entry name" value="AI-2E_transport"/>
    <property type="match status" value="1"/>
</dbReference>
<comment type="caution">
    <text evidence="7">The sequence shown here is derived from an EMBL/GenBank/DDBJ whole genome shotgun (WGS) entry which is preliminary data.</text>
</comment>
<evidence type="ECO:0000313" key="7">
    <source>
        <dbReference type="EMBL" id="MDR5896846.1"/>
    </source>
</evidence>
<keyword evidence="3 6" id="KW-0812">Transmembrane</keyword>
<feature type="transmembrane region" description="Helical" evidence="6">
    <location>
        <begin position="266"/>
        <end position="282"/>
    </location>
</feature>
<evidence type="ECO:0000256" key="3">
    <source>
        <dbReference type="ARBA" id="ARBA00022692"/>
    </source>
</evidence>